<evidence type="ECO:0000256" key="8">
    <source>
        <dbReference type="ARBA" id="ARBA00022842"/>
    </source>
</evidence>
<dbReference type="EC" id="2.10.1.1" evidence="11"/>
<evidence type="ECO:0000256" key="7">
    <source>
        <dbReference type="ARBA" id="ARBA00022723"/>
    </source>
</evidence>
<dbReference type="InterPro" id="IPR001453">
    <property type="entry name" value="MoaB/Mog_dom"/>
</dbReference>
<dbReference type="InterPro" id="IPR005111">
    <property type="entry name" value="MoeA_C_domain_IV"/>
</dbReference>
<comment type="similarity">
    <text evidence="4 11">Belongs to the MoeA family.</text>
</comment>
<accession>A0A1I1FBG0</accession>
<dbReference type="RefSeq" id="WP_091979723.1">
    <property type="nucleotide sequence ID" value="NZ_FOLO01000003.1"/>
</dbReference>
<protein>
    <recommendedName>
        <fullName evidence="11">Molybdopterin molybdenumtransferase</fullName>
        <ecNumber evidence="11">2.10.1.1</ecNumber>
    </recommendedName>
</protein>
<dbReference type="CDD" id="cd00887">
    <property type="entry name" value="MoeA"/>
    <property type="match status" value="1"/>
</dbReference>
<evidence type="ECO:0000256" key="11">
    <source>
        <dbReference type="RuleBase" id="RU365090"/>
    </source>
</evidence>
<dbReference type="InterPro" id="IPR036425">
    <property type="entry name" value="MoaB/Mog-like_dom_sf"/>
</dbReference>
<dbReference type="GO" id="GO:0006777">
    <property type="term" value="P:Mo-molybdopterin cofactor biosynthetic process"/>
    <property type="evidence" value="ECO:0007669"/>
    <property type="project" value="UniProtKB-UniRule"/>
</dbReference>
<evidence type="ECO:0000256" key="5">
    <source>
        <dbReference type="ARBA" id="ARBA00022505"/>
    </source>
</evidence>
<evidence type="ECO:0000256" key="2">
    <source>
        <dbReference type="ARBA" id="ARBA00002901"/>
    </source>
</evidence>
<comment type="catalytic activity">
    <reaction evidence="10">
        <text>adenylyl-molybdopterin + molybdate = Mo-molybdopterin + AMP + H(+)</text>
        <dbReference type="Rhea" id="RHEA:35047"/>
        <dbReference type="ChEBI" id="CHEBI:15378"/>
        <dbReference type="ChEBI" id="CHEBI:36264"/>
        <dbReference type="ChEBI" id="CHEBI:62727"/>
        <dbReference type="ChEBI" id="CHEBI:71302"/>
        <dbReference type="ChEBI" id="CHEBI:456215"/>
        <dbReference type="EC" id="2.10.1.1"/>
    </reaction>
</comment>
<dbReference type="SUPFAM" id="SSF63867">
    <property type="entry name" value="MoeA C-terminal domain-like"/>
    <property type="match status" value="1"/>
</dbReference>
<evidence type="ECO:0000313" key="13">
    <source>
        <dbReference type="EMBL" id="SFB96266.1"/>
    </source>
</evidence>
<dbReference type="EMBL" id="FOLO01000003">
    <property type="protein sequence ID" value="SFB96266.1"/>
    <property type="molecule type" value="Genomic_DNA"/>
</dbReference>
<dbReference type="GO" id="GO:0005829">
    <property type="term" value="C:cytosol"/>
    <property type="evidence" value="ECO:0007669"/>
    <property type="project" value="TreeGrafter"/>
</dbReference>
<sequence>MSCDCDSQQGYMLPFDDALKRLLCSAKKVSHETILINQAFGRVLAQDITSPVNVPPHNNSAMDGYALKSEDLTNSDTLEQVGYSFAGQPFNGELSSGQCIRIMTGAVIPKGANCVIMQENTQATEKQITFIKPAASGANIRNIGEDIKCDALVLQTGHKLVAADIGLLASLGIDKISVYKKVKVAVLSTGDELVEPGGSLKPGQIFESNRHTVTAMLRQLPVDIIDLGIVSDDLQILKDTFKHANEIADVVVSSGGVSVGEADYVKEILTQMGEINFWKIAIKPGKPFACGKLPNSYFIGLPGNPVSATVTFDQLAIPFIKTLSGEQITPRIQLNAVALDDFKKRPGRLEFQRGIASQNNKGEWQVNSTGKQGSGILSSLSRANCYVILPQASTGVLADEKVIIELFNQIA</sequence>
<dbReference type="Pfam" id="PF03454">
    <property type="entry name" value="MoeA_C"/>
    <property type="match status" value="1"/>
</dbReference>
<comment type="pathway">
    <text evidence="3 11">Cofactor biosynthesis; molybdopterin biosynthesis.</text>
</comment>
<evidence type="ECO:0000256" key="9">
    <source>
        <dbReference type="ARBA" id="ARBA00023150"/>
    </source>
</evidence>
<feature type="domain" description="MoaB/Mog" evidence="12">
    <location>
        <begin position="185"/>
        <end position="322"/>
    </location>
</feature>
<keyword evidence="6 11" id="KW-0808">Transferase</keyword>
<organism evidence="13 14">
    <name type="scientific">Pseudoalteromonas denitrificans DSM 6059</name>
    <dbReference type="NCBI Taxonomy" id="1123010"/>
    <lineage>
        <taxon>Bacteria</taxon>
        <taxon>Pseudomonadati</taxon>
        <taxon>Pseudomonadota</taxon>
        <taxon>Gammaproteobacteria</taxon>
        <taxon>Alteromonadales</taxon>
        <taxon>Pseudoalteromonadaceae</taxon>
        <taxon>Pseudoalteromonas</taxon>
    </lineage>
</organism>
<dbReference type="FunFam" id="3.40.980.10:FF:000004">
    <property type="entry name" value="Molybdopterin molybdenumtransferase"/>
    <property type="match status" value="1"/>
</dbReference>
<evidence type="ECO:0000256" key="10">
    <source>
        <dbReference type="ARBA" id="ARBA00047317"/>
    </source>
</evidence>
<dbReference type="SUPFAM" id="SSF63882">
    <property type="entry name" value="MoeA N-terminal region -like"/>
    <property type="match status" value="1"/>
</dbReference>
<dbReference type="PANTHER" id="PTHR10192:SF5">
    <property type="entry name" value="GEPHYRIN"/>
    <property type="match status" value="1"/>
</dbReference>
<evidence type="ECO:0000256" key="4">
    <source>
        <dbReference type="ARBA" id="ARBA00010763"/>
    </source>
</evidence>
<evidence type="ECO:0000313" key="14">
    <source>
        <dbReference type="Proteomes" id="UP000198862"/>
    </source>
</evidence>
<dbReference type="STRING" id="1123010.SAMN02745724_00561"/>
<keyword evidence="8 11" id="KW-0460">Magnesium</keyword>
<proteinExistence type="inferred from homology"/>
<dbReference type="SMART" id="SM00852">
    <property type="entry name" value="MoCF_biosynth"/>
    <property type="match status" value="1"/>
</dbReference>
<dbReference type="Gene3D" id="2.40.340.10">
    <property type="entry name" value="MoeA, C-terminal, domain IV"/>
    <property type="match status" value="1"/>
</dbReference>
<dbReference type="Proteomes" id="UP000198862">
    <property type="component" value="Unassembled WGS sequence"/>
</dbReference>
<keyword evidence="7 11" id="KW-0479">Metal-binding</keyword>
<comment type="cofactor">
    <cofactor evidence="1 11">
        <name>Mg(2+)</name>
        <dbReference type="ChEBI" id="CHEBI:18420"/>
    </cofactor>
</comment>
<dbReference type="FunFam" id="2.170.190.11:FF:000001">
    <property type="entry name" value="Molybdopterin molybdenumtransferase"/>
    <property type="match status" value="1"/>
</dbReference>
<dbReference type="InterPro" id="IPR036135">
    <property type="entry name" value="MoeA_linker/N_sf"/>
</dbReference>
<comment type="function">
    <text evidence="2 11">Catalyzes the insertion of molybdate into adenylated molybdopterin with the concomitant release of AMP.</text>
</comment>
<evidence type="ECO:0000256" key="1">
    <source>
        <dbReference type="ARBA" id="ARBA00001946"/>
    </source>
</evidence>
<reference evidence="13 14" key="1">
    <citation type="submission" date="2016-10" db="EMBL/GenBank/DDBJ databases">
        <authorList>
            <person name="de Groot N.N."/>
        </authorList>
    </citation>
    <scope>NUCLEOTIDE SEQUENCE [LARGE SCALE GENOMIC DNA]</scope>
    <source>
        <strain evidence="13 14">DSM 6059</strain>
    </source>
</reference>
<evidence type="ECO:0000259" key="12">
    <source>
        <dbReference type="SMART" id="SM00852"/>
    </source>
</evidence>
<dbReference type="InterPro" id="IPR038987">
    <property type="entry name" value="MoeA-like"/>
</dbReference>
<dbReference type="OrthoDB" id="9804758at2"/>
<name>A0A1I1FBG0_9GAMM</name>
<dbReference type="PANTHER" id="PTHR10192">
    <property type="entry name" value="MOLYBDOPTERIN BIOSYNTHESIS PROTEIN"/>
    <property type="match status" value="1"/>
</dbReference>
<dbReference type="AlphaFoldDB" id="A0A1I1FBG0"/>
<dbReference type="InterPro" id="IPR005110">
    <property type="entry name" value="MoeA_linker/N"/>
</dbReference>
<dbReference type="Pfam" id="PF03453">
    <property type="entry name" value="MoeA_N"/>
    <property type="match status" value="1"/>
</dbReference>
<keyword evidence="14" id="KW-1185">Reference proteome</keyword>
<evidence type="ECO:0000256" key="6">
    <source>
        <dbReference type="ARBA" id="ARBA00022679"/>
    </source>
</evidence>
<dbReference type="NCBIfam" id="TIGR00177">
    <property type="entry name" value="molyb_syn"/>
    <property type="match status" value="1"/>
</dbReference>
<keyword evidence="5 11" id="KW-0500">Molybdenum</keyword>
<dbReference type="Gene3D" id="3.40.980.10">
    <property type="entry name" value="MoaB/Mog-like domain"/>
    <property type="match status" value="1"/>
</dbReference>
<dbReference type="UniPathway" id="UPA00344"/>
<gene>
    <name evidence="13" type="ORF">SAMN02745724_00561</name>
</gene>
<dbReference type="NCBIfam" id="NF045515">
    <property type="entry name" value="Glp_gephyrin"/>
    <property type="match status" value="1"/>
</dbReference>
<dbReference type="Gene3D" id="2.170.190.11">
    <property type="entry name" value="Molybdopterin biosynthesis moea protein, domain 3"/>
    <property type="match status" value="1"/>
</dbReference>
<dbReference type="GO" id="GO:0061599">
    <property type="term" value="F:molybdopterin molybdotransferase activity"/>
    <property type="evidence" value="ECO:0007669"/>
    <property type="project" value="UniProtKB-UniRule"/>
</dbReference>
<dbReference type="Pfam" id="PF00994">
    <property type="entry name" value="MoCF_biosynth"/>
    <property type="match status" value="1"/>
</dbReference>
<evidence type="ECO:0000256" key="3">
    <source>
        <dbReference type="ARBA" id="ARBA00005046"/>
    </source>
</evidence>
<dbReference type="Gene3D" id="3.90.105.10">
    <property type="entry name" value="Molybdopterin biosynthesis moea protein, domain 2"/>
    <property type="match status" value="1"/>
</dbReference>
<dbReference type="GO" id="GO:0046872">
    <property type="term" value="F:metal ion binding"/>
    <property type="evidence" value="ECO:0007669"/>
    <property type="project" value="UniProtKB-UniRule"/>
</dbReference>
<dbReference type="SUPFAM" id="SSF53218">
    <property type="entry name" value="Molybdenum cofactor biosynthesis proteins"/>
    <property type="match status" value="1"/>
</dbReference>
<keyword evidence="9 11" id="KW-0501">Molybdenum cofactor biosynthesis</keyword>
<dbReference type="InterPro" id="IPR036688">
    <property type="entry name" value="MoeA_C_domain_IV_sf"/>
</dbReference>